<accession>M5FPI7</accession>
<name>M5FPI7_DACPD</name>
<keyword evidence="3" id="KW-1185">Reference proteome</keyword>
<organism evidence="2 3">
    <name type="scientific">Dacryopinax primogenitus (strain DJM 731)</name>
    <name type="common">Brown rot fungus</name>
    <dbReference type="NCBI Taxonomy" id="1858805"/>
    <lineage>
        <taxon>Eukaryota</taxon>
        <taxon>Fungi</taxon>
        <taxon>Dikarya</taxon>
        <taxon>Basidiomycota</taxon>
        <taxon>Agaricomycotina</taxon>
        <taxon>Dacrymycetes</taxon>
        <taxon>Dacrymycetales</taxon>
        <taxon>Dacrymycetaceae</taxon>
        <taxon>Dacryopinax</taxon>
    </lineage>
</organism>
<proteinExistence type="predicted"/>
<feature type="compositionally biased region" description="Acidic residues" evidence="1">
    <location>
        <begin position="132"/>
        <end position="155"/>
    </location>
</feature>
<dbReference type="AlphaFoldDB" id="M5FPI7"/>
<feature type="region of interest" description="Disordered" evidence="1">
    <location>
        <begin position="125"/>
        <end position="155"/>
    </location>
</feature>
<evidence type="ECO:0000313" key="2">
    <source>
        <dbReference type="EMBL" id="EJT98595.1"/>
    </source>
</evidence>
<dbReference type="GeneID" id="63684127"/>
<protein>
    <submittedName>
        <fullName evidence="2">Uncharacterized protein</fullName>
    </submittedName>
</protein>
<dbReference type="EMBL" id="JH795872">
    <property type="protein sequence ID" value="EJT98595.1"/>
    <property type="molecule type" value="Genomic_DNA"/>
</dbReference>
<dbReference type="Proteomes" id="UP000030653">
    <property type="component" value="Unassembled WGS sequence"/>
</dbReference>
<dbReference type="HOGENOM" id="CLU_1695410_0_0_1"/>
<evidence type="ECO:0000256" key="1">
    <source>
        <dbReference type="SAM" id="MobiDB-lite"/>
    </source>
</evidence>
<gene>
    <name evidence="2" type="ORF">DACRYDRAFT_110504</name>
</gene>
<dbReference type="RefSeq" id="XP_040625493.1">
    <property type="nucleotide sequence ID" value="XM_040769065.1"/>
</dbReference>
<dbReference type="OrthoDB" id="5946233at2759"/>
<sequence length="155" mass="18249">MHNTSILQANKNKILPLGWPEHILYHLDRFGVRSYKVLILKVEFGEAEKLYMPTDHPVFQLMPQDFDIQIMIVYEEIGQLRVTTQSFWQIYLQLQDALAGSKDLRESLASQEEWEIRICHEHMDLENSVRESDEDGNGEEEEEEDVNVMQEVEDL</sequence>
<evidence type="ECO:0000313" key="3">
    <source>
        <dbReference type="Proteomes" id="UP000030653"/>
    </source>
</evidence>
<reference evidence="2 3" key="1">
    <citation type="journal article" date="2012" name="Science">
        <title>The Paleozoic origin of enzymatic lignin decomposition reconstructed from 31 fungal genomes.</title>
        <authorList>
            <person name="Floudas D."/>
            <person name="Binder M."/>
            <person name="Riley R."/>
            <person name="Barry K."/>
            <person name="Blanchette R.A."/>
            <person name="Henrissat B."/>
            <person name="Martinez A.T."/>
            <person name="Otillar R."/>
            <person name="Spatafora J.W."/>
            <person name="Yadav J.S."/>
            <person name="Aerts A."/>
            <person name="Benoit I."/>
            <person name="Boyd A."/>
            <person name="Carlson A."/>
            <person name="Copeland A."/>
            <person name="Coutinho P.M."/>
            <person name="de Vries R.P."/>
            <person name="Ferreira P."/>
            <person name="Findley K."/>
            <person name="Foster B."/>
            <person name="Gaskell J."/>
            <person name="Glotzer D."/>
            <person name="Gorecki P."/>
            <person name="Heitman J."/>
            <person name="Hesse C."/>
            <person name="Hori C."/>
            <person name="Igarashi K."/>
            <person name="Jurgens J.A."/>
            <person name="Kallen N."/>
            <person name="Kersten P."/>
            <person name="Kohler A."/>
            <person name="Kuees U."/>
            <person name="Kumar T.K.A."/>
            <person name="Kuo A."/>
            <person name="LaButti K."/>
            <person name="Larrondo L.F."/>
            <person name="Lindquist E."/>
            <person name="Ling A."/>
            <person name="Lombard V."/>
            <person name="Lucas S."/>
            <person name="Lundell T."/>
            <person name="Martin R."/>
            <person name="McLaughlin D.J."/>
            <person name="Morgenstern I."/>
            <person name="Morin E."/>
            <person name="Murat C."/>
            <person name="Nagy L.G."/>
            <person name="Nolan M."/>
            <person name="Ohm R.A."/>
            <person name="Patyshakuliyeva A."/>
            <person name="Rokas A."/>
            <person name="Ruiz-Duenas F.J."/>
            <person name="Sabat G."/>
            <person name="Salamov A."/>
            <person name="Samejima M."/>
            <person name="Schmutz J."/>
            <person name="Slot J.C."/>
            <person name="St John F."/>
            <person name="Stenlid J."/>
            <person name="Sun H."/>
            <person name="Sun S."/>
            <person name="Syed K."/>
            <person name="Tsang A."/>
            <person name="Wiebenga A."/>
            <person name="Young D."/>
            <person name="Pisabarro A."/>
            <person name="Eastwood D.C."/>
            <person name="Martin F."/>
            <person name="Cullen D."/>
            <person name="Grigoriev I.V."/>
            <person name="Hibbett D.S."/>
        </authorList>
    </citation>
    <scope>NUCLEOTIDE SEQUENCE [LARGE SCALE GENOMIC DNA]</scope>
    <source>
        <strain evidence="2 3">DJM-731 SS1</strain>
    </source>
</reference>
<dbReference type="STRING" id="1858805.M5FPI7"/>